<dbReference type="SUPFAM" id="SSF54690">
    <property type="entry name" value="Molybdopterin synthase subunit MoaE"/>
    <property type="match status" value="1"/>
</dbReference>
<evidence type="ECO:0000313" key="13">
    <source>
        <dbReference type="Proteomes" id="UP001524499"/>
    </source>
</evidence>
<dbReference type="InterPro" id="IPR003448">
    <property type="entry name" value="Mopterin_biosynth_MoaE"/>
</dbReference>
<evidence type="ECO:0000256" key="7">
    <source>
        <dbReference type="ARBA" id="ARBA00029745"/>
    </source>
</evidence>
<evidence type="ECO:0000256" key="1">
    <source>
        <dbReference type="ARBA" id="ARBA00005046"/>
    </source>
</evidence>
<protein>
    <recommendedName>
        <fullName evidence="4">Molybdopterin synthase catalytic subunit</fullName>
        <ecNumber evidence="3">2.8.1.12</ecNumber>
    </recommendedName>
    <alternativeName>
        <fullName evidence="9">MPT synthase subunit 2</fullName>
    </alternativeName>
    <alternativeName>
        <fullName evidence="7">Molybdenum cofactor biosynthesis protein E</fullName>
    </alternativeName>
    <alternativeName>
        <fullName evidence="8">Molybdopterin-converting factor large subunit</fullName>
    </alternativeName>
    <alternativeName>
        <fullName evidence="10">Molybdopterin-converting factor subunit 2</fullName>
    </alternativeName>
</protein>
<keyword evidence="5" id="KW-0501">Molybdenum cofactor biosynthesis</keyword>
<gene>
    <name evidence="12" type="ORF">NP590_19100</name>
</gene>
<evidence type="ECO:0000256" key="9">
    <source>
        <dbReference type="ARBA" id="ARBA00030781"/>
    </source>
</evidence>
<proteinExistence type="inferred from homology"/>
<keyword evidence="13" id="KW-1185">Reference proteome</keyword>
<comment type="caution">
    <text evidence="12">The sequence shown here is derived from an EMBL/GenBank/DDBJ whole genome shotgun (WGS) entry which is preliminary data.</text>
</comment>
<evidence type="ECO:0000256" key="3">
    <source>
        <dbReference type="ARBA" id="ARBA00011950"/>
    </source>
</evidence>
<organism evidence="12 13">
    <name type="scientific">Methylomonas subterranea</name>
    <dbReference type="NCBI Taxonomy" id="2952225"/>
    <lineage>
        <taxon>Bacteria</taxon>
        <taxon>Pseudomonadati</taxon>
        <taxon>Pseudomonadota</taxon>
        <taxon>Gammaproteobacteria</taxon>
        <taxon>Methylococcales</taxon>
        <taxon>Methylococcaceae</taxon>
        <taxon>Methylomonas</taxon>
    </lineage>
</organism>
<comment type="subunit">
    <text evidence="6">Heterotetramer of 2 MoaD subunits and 2 MoaE subunits. Also stable as homodimer. The enzyme changes between these two forms during catalysis.</text>
</comment>
<comment type="catalytic activity">
    <reaction evidence="11">
        <text>2 [molybdopterin-synthase sulfur-carrier protein]-C-terminal-Gly-aminoethanethioate + cyclic pyranopterin phosphate + H2O = molybdopterin + 2 [molybdopterin-synthase sulfur-carrier protein]-C-terminal Gly-Gly + 2 H(+)</text>
        <dbReference type="Rhea" id="RHEA:26333"/>
        <dbReference type="Rhea" id="RHEA-COMP:12202"/>
        <dbReference type="Rhea" id="RHEA-COMP:19907"/>
        <dbReference type="ChEBI" id="CHEBI:15377"/>
        <dbReference type="ChEBI" id="CHEBI:15378"/>
        <dbReference type="ChEBI" id="CHEBI:58698"/>
        <dbReference type="ChEBI" id="CHEBI:59648"/>
        <dbReference type="ChEBI" id="CHEBI:90778"/>
        <dbReference type="ChEBI" id="CHEBI:232372"/>
        <dbReference type="EC" id="2.8.1.12"/>
    </reaction>
</comment>
<dbReference type="EC" id="2.8.1.12" evidence="3"/>
<dbReference type="RefSeq" id="WP_256604304.1">
    <property type="nucleotide sequence ID" value="NZ_JANIBJ010000052.1"/>
</dbReference>
<reference evidence="12 13" key="1">
    <citation type="submission" date="2022-07" db="EMBL/GenBank/DDBJ databases">
        <title>Methylomonas rivi sp. nov., Methylomonas rosea sp. nov., Methylomonas aureus sp. nov. and Methylomonas subterranea sp. nov., four novel methanotrophs isolated from a freshwater creek and the deep terrestrial subsurface.</title>
        <authorList>
            <person name="Abin C."/>
            <person name="Sankaranarayanan K."/>
            <person name="Garner C."/>
            <person name="Sindelar R."/>
            <person name="Kotary K."/>
            <person name="Garner R."/>
            <person name="Barclay S."/>
            <person name="Lawson P."/>
            <person name="Krumholz L."/>
        </authorList>
    </citation>
    <scope>NUCLEOTIDE SEQUENCE [LARGE SCALE GENOMIC DNA]</scope>
    <source>
        <strain evidence="12 13">SURF-2</strain>
    </source>
</reference>
<sequence>MLVKLCEQPFNPWREVEAYQAECPEMAGKYGATSVFVGSMRDLNQGDAVVGMYLEHYPGMTEQQLQAIVGQAHAQWQLLDSLVIHRIGEVMPEDVLVLVAVWSAHRGDAFDASRFIMETLKSKAPFWKKETLSCGRQRWVEKNTDGYQTRAE</sequence>
<dbReference type="EMBL" id="JANIBJ010000052">
    <property type="protein sequence ID" value="MCQ8106224.1"/>
    <property type="molecule type" value="Genomic_DNA"/>
</dbReference>
<dbReference type="PANTHER" id="PTHR23404">
    <property type="entry name" value="MOLYBDOPTERIN SYNTHASE RELATED"/>
    <property type="match status" value="1"/>
</dbReference>
<name>A0ABT1TLN7_9GAMM</name>
<evidence type="ECO:0000313" key="12">
    <source>
        <dbReference type="EMBL" id="MCQ8106224.1"/>
    </source>
</evidence>
<dbReference type="Gene3D" id="3.90.1170.40">
    <property type="entry name" value="Molybdopterin biosynthesis MoaE subunit"/>
    <property type="match status" value="1"/>
</dbReference>
<dbReference type="CDD" id="cd00756">
    <property type="entry name" value="MoaE"/>
    <property type="match status" value="1"/>
</dbReference>
<dbReference type="InterPro" id="IPR036563">
    <property type="entry name" value="MoaE_sf"/>
</dbReference>
<evidence type="ECO:0000256" key="2">
    <source>
        <dbReference type="ARBA" id="ARBA00005426"/>
    </source>
</evidence>
<dbReference type="Proteomes" id="UP001524499">
    <property type="component" value="Unassembled WGS sequence"/>
</dbReference>
<accession>A0ABT1TLN7</accession>
<comment type="pathway">
    <text evidence="1">Cofactor biosynthesis; molybdopterin biosynthesis.</text>
</comment>
<evidence type="ECO:0000256" key="4">
    <source>
        <dbReference type="ARBA" id="ARBA00013858"/>
    </source>
</evidence>
<evidence type="ECO:0000256" key="5">
    <source>
        <dbReference type="ARBA" id="ARBA00023150"/>
    </source>
</evidence>
<evidence type="ECO:0000256" key="8">
    <source>
        <dbReference type="ARBA" id="ARBA00030407"/>
    </source>
</evidence>
<dbReference type="Pfam" id="PF02391">
    <property type="entry name" value="MoaE"/>
    <property type="match status" value="1"/>
</dbReference>
<evidence type="ECO:0000256" key="11">
    <source>
        <dbReference type="ARBA" id="ARBA00049878"/>
    </source>
</evidence>
<evidence type="ECO:0000256" key="10">
    <source>
        <dbReference type="ARBA" id="ARBA00032474"/>
    </source>
</evidence>
<comment type="similarity">
    <text evidence="2">Belongs to the MoaE family.</text>
</comment>
<evidence type="ECO:0000256" key="6">
    <source>
        <dbReference type="ARBA" id="ARBA00026066"/>
    </source>
</evidence>